<evidence type="ECO:0000313" key="3">
    <source>
        <dbReference type="EMBL" id="KAK2650663.1"/>
    </source>
</evidence>
<feature type="compositionally biased region" description="Polar residues" evidence="1">
    <location>
        <begin position="265"/>
        <end position="275"/>
    </location>
</feature>
<keyword evidence="2" id="KW-0812">Transmembrane</keyword>
<evidence type="ECO:0000256" key="1">
    <source>
        <dbReference type="SAM" id="MobiDB-lite"/>
    </source>
</evidence>
<sequence>MVEKAKSRSYVGNPNGQNVTTEEAQHRNIPNKSNLPPPDEEIPGTDLLLGLEKTIATRCTLYRWTRIAKNLSEEQTEVVQALGFGNLLALNCGCLRLRICRWLVDNFDTTTCSIHIHDRRFSMNSNLFGQVLRISYQGDHICISGHVHDKVFWESKIPITSRGIYLKDIEHWLEKMTTAEDEFNMALCLFLLGTILSYLVTDYVLAGYLIPLTDVGSICRKNWSSWCFTSLYEGIQKFHMNRHQVDILYAKFSSGDDNNLDTRLHNTPGQQNSMKYTDENPHPRYTPSASSQPFSNHKK</sequence>
<proteinExistence type="predicted"/>
<dbReference type="Proteomes" id="UP001280121">
    <property type="component" value="Unassembled WGS sequence"/>
</dbReference>
<feature type="compositionally biased region" description="Polar residues" evidence="1">
    <location>
        <begin position="10"/>
        <end position="34"/>
    </location>
</feature>
<name>A0AAD9UAN0_9ROSI</name>
<feature type="transmembrane region" description="Helical" evidence="2">
    <location>
        <begin position="185"/>
        <end position="210"/>
    </location>
</feature>
<feature type="region of interest" description="Disordered" evidence="1">
    <location>
        <begin position="260"/>
        <end position="299"/>
    </location>
</feature>
<dbReference type="AlphaFoldDB" id="A0AAD9UAN0"/>
<keyword evidence="4" id="KW-1185">Reference proteome</keyword>
<keyword evidence="2" id="KW-1133">Transmembrane helix</keyword>
<protein>
    <submittedName>
        <fullName evidence="3">Uncharacterized protein</fullName>
    </submittedName>
</protein>
<dbReference type="EMBL" id="JANJYI010000005">
    <property type="protein sequence ID" value="KAK2650663.1"/>
    <property type="molecule type" value="Genomic_DNA"/>
</dbReference>
<accession>A0AAD9UAN0</accession>
<comment type="caution">
    <text evidence="3">The sequence shown here is derived from an EMBL/GenBank/DDBJ whole genome shotgun (WGS) entry which is preliminary data.</text>
</comment>
<evidence type="ECO:0000256" key="2">
    <source>
        <dbReference type="SAM" id="Phobius"/>
    </source>
</evidence>
<evidence type="ECO:0000313" key="4">
    <source>
        <dbReference type="Proteomes" id="UP001280121"/>
    </source>
</evidence>
<keyword evidence="2" id="KW-0472">Membrane</keyword>
<dbReference type="PANTHER" id="PTHR34835">
    <property type="entry name" value="OS07G0283600 PROTEIN-RELATED"/>
    <property type="match status" value="1"/>
</dbReference>
<gene>
    <name evidence="3" type="ORF">Ddye_018152</name>
</gene>
<feature type="region of interest" description="Disordered" evidence="1">
    <location>
        <begin position="1"/>
        <end position="40"/>
    </location>
</feature>
<organism evidence="3 4">
    <name type="scientific">Dipteronia dyeriana</name>
    <dbReference type="NCBI Taxonomy" id="168575"/>
    <lineage>
        <taxon>Eukaryota</taxon>
        <taxon>Viridiplantae</taxon>
        <taxon>Streptophyta</taxon>
        <taxon>Embryophyta</taxon>
        <taxon>Tracheophyta</taxon>
        <taxon>Spermatophyta</taxon>
        <taxon>Magnoliopsida</taxon>
        <taxon>eudicotyledons</taxon>
        <taxon>Gunneridae</taxon>
        <taxon>Pentapetalae</taxon>
        <taxon>rosids</taxon>
        <taxon>malvids</taxon>
        <taxon>Sapindales</taxon>
        <taxon>Sapindaceae</taxon>
        <taxon>Hippocastanoideae</taxon>
        <taxon>Acereae</taxon>
        <taxon>Dipteronia</taxon>
    </lineage>
</organism>
<feature type="compositionally biased region" description="Polar residues" evidence="1">
    <location>
        <begin position="287"/>
        <end position="299"/>
    </location>
</feature>
<reference evidence="3" key="1">
    <citation type="journal article" date="2023" name="Plant J.">
        <title>Genome sequences and population genomics provide insights into the demographic history, inbreeding, and mutation load of two 'living fossil' tree species of Dipteronia.</title>
        <authorList>
            <person name="Feng Y."/>
            <person name="Comes H.P."/>
            <person name="Chen J."/>
            <person name="Zhu S."/>
            <person name="Lu R."/>
            <person name="Zhang X."/>
            <person name="Li P."/>
            <person name="Qiu J."/>
            <person name="Olsen K.M."/>
            <person name="Qiu Y."/>
        </authorList>
    </citation>
    <scope>NUCLEOTIDE SEQUENCE</scope>
    <source>
        <strain evidence="3">KIB01</strain>
    </source>
</reference>